<accession>A0ABD0JNB3</accession>
<reference evidence="1 2" key="1">
    <citation type="journal article" date="2023" name="Sci. Data">
        <title>Genome assembly of the Korean intertidal mud-creeper Batillaria attramentaria.</title>
        <authorList>
            <person name="Patra A.K."/>
            <person name="Ho P.T."/>
            <person name="Jun S."/>
            <person name="Lee S.J."/>
            <person name="Kim Y."/>
            <person name="Won Y.J."/>
        </authorList>
    </citation>
    <scope>NUCLEOTIDE SEQUENCE [LARGE SCALE GENOMIC DNA]</scope>
    <source>
        <strain evidence="1">Wonlab-2016</strain>
    </source>
</reference>
<dbReference type="Proteomes" id="UP001519460">
    <property type="component" value="Unassembled WGS sequence"/>
</dbReference>
<keyword evidence="2" id="KW-1185">Reference proteome</keyword>
<gene>
    <name evidence="1" type="ORF">BaRGS_00032545</name>
</gene>
<sequence length="95" mass="10610">MHEQLSFGFGKSLFVCHNVAGQGVGLDVALNSPPETCIFYGSVFSWAQLLYLSTTDRFSFPTDENTACFYFREIRQQATTSVALSSERNNRTDAI</sequence>
<organism evidence="1 2">
    <name type="scientific">Batillaria attramentaria</name>
    <dbReference type="NCBI Taxonomy" id="370345"/>
    <lineage>
        <taxon>Eukaryota</taxon>
        <taxon>Metazoa</taxon>
        <taxon>Spiralia</taxon>
        <taxon>Lophotrochozoa</taxon>
        <taxon>Mollusca</taxon>
        <taxon>Gastropoda</taxon>
        <taxon>Caenogastropoda</taxon>
        <taxon>Sorbeoconcha</taxon>
        <taxon>Cerithioidea</taxon>
        <taxon>Batillariidae</taxon>
        <taxon>Batillaria</taxon>
    </lineage>
</organism>
<evidence type="ECO:0000313" key="1">
    <source>
        <dbReference type="EMBL" id="KAK7476191.1"/>
    </source>
</evidence>
<proteinExistence type="predicted"/>
<name>A0ABD0JNB3_9CAEN</name>
<dbReference type="AlphaFoldDB" id="A0ABD0JNB3"/>
<evidence type="ECO:0000313" key="2">
    <source>
        <dbReference type="Proteomes" id="UP001519460"/>
    </source>
</evidence>
<dbReference type="EMBL" id="JACVVK020000382">
    <property type="protein sequence ID" value="KAK7476191.1"/>
    <property type="molecule type" value="Genomic_DNA"/>
</dbReference>
<protein>
    <submittedName>
        <fullName evidence="1">Uncharacterized protein</fullName>
    </submittedName>
</protein>
<comment type="caution">
    <text evidence="1">The sequence shown here is derived from an EMBL/GenBank/DDBJ whole genome shotgun (WGS) entry which is preliminary data.</text>
</comment>